<sequence length="185" mass="21057">MGCFSSANVRRHDSVAGLPTSPRMQIVSTHSNASLSLANNSQKPNSSVAVVRNKWSAWVMNSNYYSKGIFCLNLIVVQEKKTWEEALDHCRENHRDVTSLISQTENLLAQNQIQDSMFSQGVWVGLRFLGDTWMWANADPLVFQAWTQPDSPDQQCPVWKHCGALTQQGEWENRDCEEKLHFICI</sequence>
<dbReference type="PROSITE" id="PS00615">
    <property type="entry name" value="C_TYPE_LECTIN_1"/>
    <property type="match status" value="1"/>
</dbReference>
<evidence type="ECO:0000256" key="1">
    <source>
        <dbReference type="ARBA" id="ARBA00023157"/>
    </source>
</evidence>
<dbReference type="Pfam" id="PF00059">
    <property type="entry name" value="Lectin_C"/>
    <property type="match status" value="1"/>
</dbReference>
<dbReference type="Gene3D" id="3.10.100.10">
    <property type="entry name" value="Mannose-Binding Protein A, subunit A"/>
    <property type="match status" value="1"/>
</dbReference>
<dbReference type="PROSITE" id="PS50041">
    <property type="entry name" value="C_TYPE_LECTIN_2"/>
    <property type="match status" value="1"/>
</dbReference>
<evidence type="ECO:0000313" key="4">
    <source>
        <dbReference type="Proteomes" id="UP000261560"/>
    </source>
</evidence>
<evidence type="ECO:0000259" key="2">
    <source>
        <dbReference type="PROSITE" id="PS50041"/>
    </source>
</evidence>
<dbReference type="PANTHER" id="PTHR45784:SF8">
    <property type="entry name" value="C-TYPE MANNOSE RECEPTOR 2-RELATED"/>
    <property type="match status" value="1"/>
</dbReference>
<dbReference type="GeneTree" id="ENSGT00940000163460"/>
<accession>A0A3B3BTS9</accession>
<dbReference type="STRING" id="30732.ENSOMEP00000008769"/>
<proteinExistence type="predicted"/>
<dbReference type="InterPro" id="IPR016187">
    <property type="entry name" value="CTDL_fold"/>
</dbReference>
<keyword evidence="4" id="KW-1185">Reference proteome</keyword>
<feature type="domain" description="C-type lectin" evidence="2">
    <location>
        <begin position="67"/>
        <end position="185"/>
    </location>
</feature>
<dbReference type="InterPro" id="IPR001304">
    <property type="entry name" value="C-type_lectin-like"/>
</dbReference>
<dbReference type="InterPro" id="IPR016186">
    <property type="entry name" value="C-type_lectin-like/link_sf"/>
</dbReference>
<evidence type="ECO:0000313" key="3">
    <source>
        <dbReference type="Ensembl" id="ENSOMEP00000008769.1"/>
    </source>
</evidence>
<dbReference type="SUPFAM" id="SSF56436">
    <property type="entry name" value="C-type lectin-like"/>
    <property type="match status" value="1"/>
</dbReference>
<dbReference type="Ensembl" id="ENSOMET00000001903.1">
    <property type="protein sequence ID" value="ENSOMEP00000008769.1"/>
    <property type="gene ID" value="ENSOMEG00000009943.1"/>
</dbReference>
<reference evidence="3" key="2">
    <citation type="submission" date="2025-09" db="UniProtKB">
        <authorList>
            <consortium name="Ensembl"/>
        </authorList>
    </citation>
    <scope>IDENTIFICATION</scope>
</reference>
<dbReference type="AlphaFoldDB" id="A0A3B3BTS9"/>
<dbReference type="SMART" id="SM00034">
    <property type="entry name" value="CLECT"/>
    <property type="match status" value="1"/>
</dbReference>
<reference evidence="3" key="1">
    <citation type="submission" date="2025-08" db="UniProtKB">
        <authorList>
            <consortium name="Ensembl"/>
        </authorList>
    </citation>
    <scope>IDENTIFICATION</scope>
</reference>
<protein>
    <recommendedName>
        <fullName evidence="2">C-type lectin domain-containing protein</fullName>
    </recommendedName>
</protein>
<dbReference type="OMA" id="MWANADP"/>
<dbReference type="Proteomes" id="UP000261560">
    <property type="component" value="Unplaced"/>
</dbReference>
<dbReference type="PANTHER" id="PTHR45784">
    <property type="entry name" value="C-TYPE LECTIN DOMAIN FAMILY 20 MEMBER A-RELATED"/>
    <property type="match status" value="1"/>
</dbReference>
<dbReference type="PaxDb" id="30732-ENSOMEP00000008769"/>
<dbReference type="InterPro" id="IPR018378">
    <property type="entry name" value="C-type_lectin_CS"/>
</dbReference>
<organism evidence="3 4">
    <name type="scientific">Oryzias melastigma</name>
    <name type="common">Marine medaka</name>
    <dbReference type="NCBI Taxonomy" id="30732"/>
    <lineage>
        <taxon>Eukaryota</taxon>
        <taxon>Metazoa</taxon>
        <taxon>Chordata</taxon>
        <taxon>Craniata</taxon>
        <taxon>Vertebrata</taxon>
        <taxon>Euteleostomi</taxon>
        <taxon>Actinopterygii</taxon>
        <taxon>Neopterygii</taxon>
        <taxon>Teleostei</taxon>
        <taxon>Neoteleostei</taxon>
        <taxon>Acanthomorphata</taxon>
        <taxon>Ovalentaria</taxon>
        <taxon>Atherinomorphae</taxon>
        <taxon>Beloniformes</taxon>
        <taxon>Adrianichthyidae</taxon>
        <taxon>Oryziinae</taxon>
        <taxon>Oryzias</taxon>
    </lineage>
</organism>
<name>A0A3B3BTS9_ORYME</name>
<keyword evidence="1" id="KW-1015">Disulfide bond</keyword>